<protein>
    <recommendedName>
        <fullName evidence="4">ADP-ribosylglycohydrolase family protein</fullName>
    </recommendedName>
</protein>
<reference evidence="3" key="1">
    <citation type="journal article" date="2019" name="Int. J. Syst. Evol. Microbiol.">
        <title>The Global Catalogue of Microorganisms (GCM) 10K type strain sequencing project: providing services to taxonomists for standard genome sequencing and annotation.</title>
        <authorList>
            <consortium name="The Broad Institute Genomics Platform"/>
            <consortium name="The Broad Institute Genome Sequencing Center for Infectious Disease"/>
            <person name="Wu L."/>
            <person name="Ma J."/>
        </authorList>
    </citation>
    <scope>NUCLEOTIDE SEQUENCE [LARGE SCALE GENOMIC DNA]</scope>
    <source>
        <strain evidence="3">CGMCC 1.15342</strain>
    </source>
</reference>
<keyword evidence="1" id="KW-0732">Signal</keyword>
<evidence type="ECO:0000313" key="3">
    <source>
        <dbReference type="Proteomes" id="UP000597338"/>
    </source>
</evidence>
<evidence type="ECO:0000313" key="2">
    <source>
        <dbReference type="EMBL" id="GGC46354.1"/>
    </source>
</evidence>
<dbReference type="Gene3D" id="2.60.120.260">
    <property type="entry name" value="Galactose-binding domain-like"/>
    <property type="match status" value="1"/>
</dbReference>
<proteinExistence type="predicted"/>
<dbReference type="InterPro" id="IPR005502">
    <property type="entry name" value="Ribosyl_crysJ1"/>
</dbReference>
<accession>A0ABQ1MSV4</accession>
<dbReference type="Gene3D" id="1.10.4080.10">
    <property type="entry name" value="ADP-ribosylation/Crystallin J1"/>
    <property type="match status" value="1"/>
</dbReference>
<dbReference type="SUPFAM" id="SSF101478">
    <property type="entry name" value="ADP-ribosylglycohydrolase"/>
    <property type="match status" value="1"/>
</dbReference>
<evidence type="ECO:0008006" key="4">
    <source>
        <dbReference type="Google" id="ProtNLM"/>
    </source>
</evidence>
<comment type="caution">
    <text evidence="2">The sequence shown here is derived from an EMBL/GenBank/DDBJ whole genome shotgun (WGS) entry which is preliminary data.</text>
</comment>
<gene>
    <name evidence="2" type="ORF">GCM10011386_43270</name>
</gene>
<name>A0ABQ1MSV4_9SPHI</name>
<keyword evidence="3" id="KW-1185">Reference proteome</keyword>
<dbReference type="EMBL" id="BMIK01000024">
    <property type="protein sequence ID" value="GGC46354.1"/>
    <property type="molecule type" value="Genomic_DNA"/>
</dbReference>
<sequence length="526" mass="59660">MKAMKKFTLSIGSFSMCWLLCFGQAQHPEEPQRTKVISLAELQDKIRGGWAGQTIGVTFGGPTEFHYNGTFIQDYQTIPWYDGYLKKWMEDVPGLYDDIYMDLTFVDVFERLGMDAPVDSFANAFANAGYTLWHANQAARYNILNGIKAPESGHWMNNPHADDIDYQIESDFAGLMNPGMPNSASEISDKIGHIMNYGDGWYGGVYVGAMYSLAFVSDDIHYVVKEALRTVPAESDFYKCISDVITWYERYPDDWKQTWFEIQRKWSEEVGCPDGVFAPFDIDAKINAAYIVLGLLYGNGDYTRTLEIATRAGQDSDCNPSSAGGILGTMMGYNKIPAHWKMGLADVEDMEFKYTTMSLNKVYDIGYRHALEMIRRNGGTIDENTATIALQRPTSVQYEKSFEGLYPVERVSVNQTITAEYAFDFEGTGIVLLGSAHKDRDELPNHVFSLELHIDGKKIETFSMSTDYTKRRHEIFWKYQLREGKHTVKVVVTNPRDGYRVWAGNYVVYGNMPVDGINYHSTISGR</sequence>
<feature type="signal peptide" evidence="1">
    <location>
        <begin position="1"/>
        <end position="27"/>
    </location>
</feature>
<feature type="chain" id="PRO_5047051465" description="ADP-ribosylglycohydrolase family protein" evidence="1">
    <location>
        <begin position="28"/>
        <end position="526"/>
    </location>
</feature>
<dbReference type="InterPro" id="IPR036705">
    <property type="entry name" value="Ribosyl_crysJ1_sf"/>
</dbReference>
<dbReference type="Proteomes" id="UP000597338">
    <property type="component" value="Unassembled WGS sequence"/>
</dbReference>
<organism evidence="2 3">
    <name type="scientific">Parapedobacter defluvii</name>
    <dbReference type="NCBI Taxonomy" id="2045106"/>
    <lineage>
        <taxon>Bacteria</taxon>
        <taxon>Pseudomonadati</taxon>
        <taxon>Bacteroidota</taxon>
        <taxon>Sphingobacteriia</taxon>
        <taxon>Sphingobacteriales</taxon>
        <taxon>Sphingobacteriaceae</taxon>
        <taxon>Parapedobacter</taxon>
    </lineage>
</organism>
<evidence type="ECO:0000256" key="1">
    <source>
        <dbReference type="SAM" id="SignalP"/>
    </source>
</evidence>
<dbReference type="Pfam" id="PF03747">
    <property type="entry name" value="ADP_ribosyl_GH"/>
    <property type="match status" value="1"/>
</dbReference>
<dbReference type="RefSeq" id="WP_188753559.1">
    <property type="nucleotide sequence ID" value="NZ_BMIK01000024.1"/>
</dbReference>